<gene>
    <name evidence="2" type="ORF">PoB_005431300</name>
</gene>
<sequence>MHVRRRGKSRVGEGEKEGRREEELGGVKEGAEELEHLGNSNDCVVVSEFVLEPIIWKIIRREFEHTRSPGHVNRLSCSFVTKVSLLPQL</sequence>
<comment type="caution">
    <text evidence="2">The sequence shown here is derived from an EMBL/GenBank/DDBJ whole genome shotgun (WGS) entry which is preliminary data.</text>
</comment>
<proteinExistence type="predicted"/>
<organism evidence="2 3">
    <name type="scientific">Plakobranchus ocellatus</name>
    <dbReference type="NCBI Taxonomy" id="259542"/>
    <lineage>
        <taxon>Eukaryota</taxon>
        <taxon>Metazoa</taxon>
        <taxon>Spiralia</taxon>
        <taxon>Lophotrochozoa</taxon>
        <taxon>Mollusca</taxon>
        <taxon>Gastropoda</taxon>
        <taxon>Heterobranchia</taxon>
        <taxon>Euthyneura</taxon>
        <taxon>Panpulmonata</taxon>
        <taxon>Sacoglossa</taxon>
        <taxon>Placobranchoidea</taxon>
        <taxon>Plakobranchidae</taxon>
        <taxon>Plakobranchus</taxon>
    </lineage>
</organism>
<dbReference type="AlphaFoldDB" id="A0AAV4CA10"/>
<protein>
    <submittedName>
        <fullName evidence="2">Uncharacterized protein</fullName>
    </submittedName>
</protein>
<feature type="compositionally biased region" description="Basic and acidic residues" evidence="1">
    <location>
        <begin position="10"/>
        <end position="27"/>
    </location>
</feature>
<name>A0AAV4CA10_9GAST</name>
<accession>A0AAV4CA10</accession>
<reference evidence="2 3" key="1">
    <citation type="journal article" date="2021" name="Elife">
        <title>Chloroplast acquisition without the gene transfer in kleptoplastic sea slugs, Plakobranchus ocellatus.</title>
        <authorList>
            <person name="Maeda T."/>
            <person name="Takahashi S."/>
            <person name="Yoshida T."/>
            <person name="Shimamura S."/>
            <person name="Takaki Y."/>
            <person name="Nagai Y."/>
            <person name="Toyoda A."/>
            <person name="Suzuki Y."/>
            <person name="Arimoto A."/>
            <person name="Ishii H."/>
            <person name="Satoh N."/>
            <person name="Nishiyama T."/>
            <person name="Hasebe M."/>
            <person name="Maruyama T."/>
            <person name="Minagawa J."/>
            <person name="Obokata J."/>
            <person name="Shigenobu S."/>
        </authorList>
    </citation>
    <scope>NUCLEOTIDE SEQUENCE [LARGE SCALE GENOMIC DNA]</scope>
</reference>
<evidence type="ECO:0000256" key="1">
    <source>
        <dbReference type="SAM" id="MobiDB-lite"/>
    </source>
</evidence>
<dbReference type="EMBL" id="BLXT01005966">
    <property type="protein sequence ID" value="GFO27808.1"/>
    <property type="molecule type" value="Genomic_DNA"/>
</dbReference>
<feature type="region of interest" description="Disordered" evidence="1">
    <location>
        <begin position="1"/>
        <end position="27"/>
    </location>
</feature>
<evidence type="ECO:0000313" key="2">
    <source>
        <dbReference type="EMBL" id="GFO27808.1"/>
    </source>
</evidence>
<keyword evidence="3" id="KW-1185">Reference proteome</keyword>
<evidence type="ECO:0000313" key="3">
    <source>
        <dbReference type="Proteomes" id="UP000735302"/>
    </source>
</evidence>
<dbReference type="Proteomes" id="UP000735302">
    <property type="component" value="Unassembled WGS sequence"/>
</dbReference>